<feature type="compositionally biased region" description="Polar residues" evidence="1">
    <location>
        <begin position="55"/>
        <end position="69"/>
    </location>
</feature>
<keyword evidence="3" id="KW-1185">Reference proteome</keyword>
<accession>A0A5B0PH25</accession>
<organism evidence="2 3">
    <name type="scientific">Puccinia graminis f. sp. tritici</name>
    <dbReference type="NCBI Taxonomy" id="56615"/>
    <lineage>
        <taxon>Eukaryota</taxon>
        <taxon>Fungi</taxon>
        <taxon>Dikarya</taxon>
        <taxon>Basidiomycota</taxon>
        <taxon>Pucciniomycotina</taxon>
        <taxon>Pucciniomycetes</taxon>
        <taxon>Pucciniales</taxon>
        <taxon>Pucciniaceae</taxon>
        <taxon>Puccinia</taxon>
    </lineage>
</organism>
<name>A0A5B0PH25_PUCGR</name>
<comment type="caution">
    <text evidence="2">The sequence shown here is derived from an EMBL/GenBank/DDBJ whole genome shotgun (WGS) entry which is preliminary data.</text>
</comment>
<gene>
    <name evidence="2" type="ORF">PGT21_001725</name>
</gene>
<evidence type="ECO:0000313" key="2">
    <source>
        <dbReference type="EMBL" id="KAA1100927.1"/>
    </source>
</evidence>
<dbReference type="Proteomes" id="UP000324748">
    <property type="component" value="Unassembled WGS sequence"/>
</dbReference>
<evidence type="ECO:0000313" key="3">
    <source>
        <dbReference type="Proteomes" id="UP000324748"/>
    </source>
</evidence>
<proteinExistence type="predicted"/>
<feature type="compositionally biased region" description="Low complexity" evidence="1">
    <location>
        <begin position="18"/>
        <end position="29"/>
    </location>
</feature>
<reference evidence="2 3" key="1">
    <citation type="submission" date="2019-05" db="EMBL/GenBank/DDBJ databases">
        <title>Emergence of the Ug99 lineage of the wheat stem rust pathogen through somatic hybridization.</title>
        <authorList>
            <person name="Li F."/>
            <person name="Upadhyaya N.M."/>
            <person name="Sperschneider J."/>
            <person name="Matny O."/>
            <person name="Nguyen-Phuc H."/>
            <person name="Mago R."/>
            <person name="Raley C."/>
            <person name="Miller M.E."/>
            <person name="Silverstein K.A.T."/>
            <person name="Henningsen E."/>
            <person name="Hirsch C.D."/>
            <person name="Visser B."/>
            <person name="Pretorius Z.A."/>
            <person name="Steffenson B.J."/>
            <person name="Schwessinger B."/>
            <person name="Dodds P.N."/>
            <person name="Figueroa M."/>
        </authorList>
    </citation>
    <scope>NUCLEOTIDE SEQUENCE [LARGE SCALE GENOMIC DNA]</scope>
    <source>
        <strain evidence="2">21-0</strain>
    </source>
</reference>
<dbReference type="EMBL" id="VSWC01000053">
    <property type="protein sequence ID" value="KAA1100927.1"/>
    <property type="molecule type" value="Genomic_DNA"/>
</dbReference>
<evidence type="ECO:0000256" key="1">
    <source>
        <dbReference type="SAM" id="MobiDB-lite"/>
    </source>
</evidence>
<dbReference type="AlphaFoldDB" id="A0A5B0PH25"/>
<feature type="region of interest" description="Disordered" evidence="1">
    <location>
        <begin position="1"/>
        <end position="88"/>
    </location>
</feature>
<feature type="compositionally biased region" description="Polar residues" evidence="1">
    <location>
        <begin position="1"/>
        <end position="10"/>
    </location>
</feature>
<sequence length="88" mass="9679">MATFQSSNQEQIDRQLVSASAKNTSSMSSPQNQALYRVHANLSGASSDVGRQHRNSQMNLKSNKRGCSNRSRDSKSDAMEFGIIKSLD</sequence>
<protein>
    <submittedName>
        <fullName evidence="2">Uncharacterized protein</fullName>
    </submittedName>
</protein>